<feature type="chain" id="PRO_5016387291" evidence="1">
    <location>
        <begin position="26"/>
        <end position="100"/>
    </location>
</feature>
<dbReference type="EMBL" id="QLMG01000018">
    <property type="protein sequence ID" value="RAK16789.1"/>
    <property type="molecule type" value="Genomic_DNA"/>
</dbReference>
<dbReference type="AlphaFoldDB" id="A0A327YE59"/>
<organism evidence="2 3">
    <name type="scientific">Salipiger aestuarii</name>
    <dbReference type="NCBI Taxonomy" id="568098"/>
    <lineage>
        <taxon>Bacteria</taxon>
        <taxon>Pseudomonadati</taxon>
        <taxon>Pseudomonadota</taxon>
        <taxon>Alphaproteobacteria</taxon>
        <taxon>Rhodobacterales</taxon>
        <taxon>Roseobacteraceae</taxon>
        <taxon>Salipiger</taxon>
    </lineage>
</organism>
<reference evidence="2 3" key="1">
    <citation type="submission" date="2018-06" db="EMBL/GenBank/DDBJ databases">
        <title>Genomic Encyclopedia of Archaeal and Bacterial Type Strains, Phase II (KMG-II): from individual species to whole genera.</title>
        <authorList>
            <person name="Goeker M."/>
        </authorList>
    </citation>
    <scope>NUCLEOTIDE SEQUENCE [LARGE SCALE GENOMIC DNA]</scope>
    <source>
        <strain evidence="2 3">DSM 22011</strain>
    </source>
</reference>
<protein>
    <submittedName>
        <fullName evidence="2">Uncharacterized protein</fullName>
    </submittedName>
</protein>
<keyword evidence="1" id="KW-0732">Signal</keyword>
<comment type="caution">
    <text evidence="2">The sequence shown here is derived from an EMBL/GenBank/DDBJ whole genome shotgun (WGS) entry which is preliminary data.</text>
</comment>
<dbReference type="RefSeq" id="WP_111550408.1">
    <property type="nucleotide sequence ID" value="NZ_LIQE01000013.1"/>
</dbReference>
<evidence type="ECO:0000256" key="1">
    <source>
        <dbReference type="SAM" id="SignalP"/>
    </source>
</evidence>
<dbReference type="OrthoDB" id="7875167at2"/>
<proteinExistence type="predicted"/>
<sequence>MRTSIITRPLALATTAFFLATAAIASDPVLATQGQNGGASAQPAPGYAGKTWVSPQGCSYSRAQAPGYAPTWHLILNGDRAGMTRAKRRCPGMLGGLSQL</sequence>
<keyword evidence="3" id="KW-1185">Reference proteome</keyword>
<dbReference type="Proteomes" id="UP000249165">
    <property type="component" value="Unassembled WGS sequence"/>
</dbReference>
<name>A0A327YE59_9RHOB</name>
<evidence type="ECO:0000313" key="3">
    <source>
        <dbReference type="Proteomes" id="UP000249165"/>
    </source>
</evidence>
<feature type="signal peptide" evidence="1">
    <location>
        <begin position="1"/>
        <end position="25"/>
    </location>
</feature>
<gene>
    <name evidence="2" type="ORF">ATI53_10186</name>
</gene>
<evidence type="ECO:0000313" key="2">
    <source>
        <dbReference type="EMBL" id="RAK16789.1"/>
    </source>
</evidence>
<accession>A0A327YE59</accession>